<name>A0A8H6C980_9LECA</name>
<dbReference type="PRINTS" id="PR00385">
    <property type="entry name" value="P450"/>
</dbReference>
<comment type="cofactor">
    <cofactor evidence="1 5">
        <name>heme</name>
        <dbReference type="ChEBI" id="CHEBI:30413"/>
    </cofactor>
</comment>
<dbReference type="GO" id="GO:0016705">
    <property type="term" value="F:oxidoreductase activity, acting on paired donors, with incorporation or reduction of molecular oxygen"/>
    <property type="evidence" value="ECO:0007669"/>
    <property type="project" value="InterPro"/>
</dbReference>
<dbReference type="GO" id="GO:0005506">
    <property type="term" value="F:iron ion binding"/>
    <property type="evidence" value="ECO:0007669"/>
    <property type="project" value="InterPro"/>
</dbReference>
<evidence type="ECO:0000256" key="4">
    <source>
        <dbReference type="ARBA" id="ARBA00023004"/>
    </source>
</evidence>
<feature type="binding site" description="axial binding residue" evidence="5">
    <location>
        <position position="485"/>
    </location>
    <ligand>
        <name>heme</name>
        <dbReference type="ChEBI" id="CHEBI:30413"/>
    </ligand>
    <ligandPart>
        <name>Fe</name>
        <dbReference type="ChEBI" id="CHEBI:18248"/>
    </ligandPart>
</feature>
<keyword evidence="4 5" id="KW-0408">Iron</keyword>
<dbReference type="InterPro" id="IPR050121">
    <property type="entry name" value="Cytochrome_P450_monoxygenase"/>
</dbReference>
<evidence type="ECO:0000256" key="3">
    <source>
        <dbReference type="ARBA" id="ARBA00022723"/>
    </source>
</evidence>
<dbReference type="CDD" id="cd11069">
    <property type="entry name" value="CYP_FUM15-like"/>
    <property type="match status" value="1"/>
</dbReference>
<dbReference type="Pfam" id="PF00067">
    <property type="entry name" value="p450"/>
    <property type="match status" value="1"/>
</dbReference>
<keyword evidence="8" id="KW-1185">Reference proteome</keyword>
<dbReference type="SUPFAM" id="SSF48264">
    <property type="entry name" value="Cytochrome P450"/>
    <property type="match status" value="1"/>
</dbReference>
<feature type="transmembrane region" description="Helical" evidence="6">
    <location>
        <begin position="6"/>
        <end position="25"/>
    </location>
</feature>
<protein>
    <recommendedName>
        <fullName evidence="9">Cytochrome P450</fullName>
    </recommendedName>
</protein>
<evidence type="ECO:0000256" key="5">
    <source>
        <dbReference type="PIRSR" id="PIRSR602403-1"/>
    </source>
</evidence>
<dbReference type="Proteomes" id="UP000593566">
    <property type="component" value="Unassembled WGS sequence"/>
</dbReference>
<keyword evidence="6" id="KW-1133">Transmembrane helix</keyword>
<keyword evidence="5" id="KW-0349">Heme</keyword>
<gene>
    <name evidence="7" type="ORF">HO133_005004</name>
</gene>
<comment type="similarity">
    <text evidence="2">Belongs to the cytochrome P450 family.</text>
</comment>
<evidence type="ECO:0000313" key="7">
    <source>
        <dbReference type="EMBL" id="KAF6219179.1"/>
    </source>
</evidence>
<keyword evidence="6" id="KW-0812">Transmembrane</keyword>
<dbReference type="AlphaFoldDB" id="A0A8H6C980"/>
<evidence type="ECO:0000256" key="1">
    <source>
        <dbReference type="ARBA" id="ARBA00001971"/>
    </source>
</evidence>
<dbReference type="GO" id="GO:0004497">
    <property type="term" value="F:monooxygenase activity"/>
    <property type="evidence" value="ECO:0007669"/>
    <property type="project" value="InterPro"/>
</dbReference>
<evidence type="ECO:0008006" key="9">
    <source>
        <dbReference type="Google" id="ProtNLM"/>
    </source>
</evidence>
<evidence type="ECO:0000256" key="2">
    <source>
        <dbReference type="ARBA" id="ARBA00010617"/>
    </source>
</evidence>
<dbReference type="Gene3D" id="1.10.630.10">
    <property type="entry name" value="Cytochrome P450"/>
    <property type="match status" value="1"/>
</dbReference>
<dbReference type="PANTHER" id="PTHR24305:SF166">
    <property type="entry name" value="CYTOCHROME P450 12A4, MITOCHONDRIAL-RELATED"/>
    <property type="match status" value="1"/>
</dbReference>
<keyword evidence="3 5" id="KW-0479">Metal-binding</keyword>
<dbReference type="RefSeq" id="XP_037148614.1">
    <property type="nucleotide sequence ID" value="XM_037295916.1"/>
</dbReference>
<dbReference type="InterPro" id="IPR002403">
    <property type="entry name" value="Cyt_P450_E_grp-IV"/>
</dbReference>
<dbReference type="InterPro" id="IPR036396">
    <property type="entry name" value="Cyt_P450_sf"/>
</dbReference>
<accession>A0A8H6C980</accession>
<dbReference type="InterPro" id="IPR001128">
    <property type="entry name" value="Cyt_P450"/>
</dbReference>
<dbReference type="GO" id="GO:0020037">
    <property type="term" value="F:heme binding"/>
    <property type="evidence" value="ECO:0007669"/>
    <property type="project" value="InterPro"/>
</dbReference>
<dbReference type="PRINTS" id="PR00465">
    <property type="entry name" value="EP450IV"/>
</dbReference>
<evidence type="ECO:0000256" key="6">
    <source>
        <dbReference type="SAM" id="Phobius"/>
    </source>
</evidence>
<evidence type="ECO:0000313" key="8">
    <source>
        <dbReference type="Proteomes" id="UP000593566"/>
    </source>
</evidence>
<proteinExistence type="inferred from homology"/>
<dbReference type="EMBL" id="JACCJB010000020">
    <property type="protein sequence ID" value="KAF6219179.1"/>
    <property type="molecule type" value="Genomic_DNA"/>
</dbReference>
<feature type="transmembrane region" description="Helical" evidence="6">
    <location>
        <begin position="32"/>
        <end position="57"/>
    </location>
</feature>
<dbReference type="GeneID" id="59333410"/>
<reference evidence="7 8" key="1">
    <citation type="journal article" date="2020" name="Genomics">
        <title>Complete, high-quality genomes from long-read metagenomic sequencing of two wolf lichen thalli reveals enigmatic genome architecture.</title>
        <authorList>
            <person name="McKenzie S.K."/>
            <person name="Walston R.F."/>
            <person name="Allen J.L."/>
        </authorList>
    </citation>
    <scope>NUCLEOTIDE SEQUENCE [LARGE SCALE GENOMIC DNA]</scope>
    <source>
        <strain evidence="7">WasteWater1</strain>
    </source>
</reference>
<dbReference type="PANTHER" id="PTHR24305">
    <property type="entry name" value="CYTOCHROME P450"/>
    <property type="match status" value="1"/>
</dbReference>
<keyword evidence="6" id="KW-0472">Membrane</keyword>
<comment type="caution">
    <text evidence="7">The sequence shown here is derived from an EMBL/GenBank/DDBJ whole genome shotgun (WGS) entry which is preliminary data.</text>
</comment>
<sequence length="541" mass="61904">MAYELGFPSLLFLTLVIASFIATLSSLTRLSAWLYTFFVFVPSYYIIYQSWIFPFYISPLRSVPTVPGFPLWGQTHSYLTEEAGIPPRRWHKQHGPIVRWFLPFGVARLSVIDDEALKQIFIRNPYRWQKPPNTKANLAYLLGDGLLTVDGDAHVQQRKALAPAFSISSIKSLTPIFWRKALLLSRLWRAELRKENVRTKSIEVLGWSTRTTLDIIGEAGLGNSFDSLTHPETPMRKAYKQIFKLDNGGRLFFALLSVTPLALYLPVQANHTLAAARGTVIRIASEIIRDKQSKQITETPCREKDILSLIMRANLTANGRMEGKMTFETMRDQVMTFIGAGHETTGSGIAWTLLLLSKYPSTQEKLRREIQEYMPFLFSDSREDESWLSKIDEDRLPYLNNVCRESLRYIPPIPFTRRANIAEDQFRGYRIPAGTTVYVPINAIHRAPEYWGETADVFDPDRWDHLPATFTANAYLAFLNGPRGCIGKKFAETEMKALLCCLLSAFRFEMDDTLDDPENWKMWKLVLRPKDGITLKVTPLV</sequence>
<organism evidence="7 8">
    <name type="scientific">Letharia lupina</name>
    <dbReference type="NCBI Taxonomy" id="560253"/>
    <lineage>
        <taxon>Eukaryota</taxon>
        <taxon>Fungi</taxon>
        <taxon>Dikarya</taxon>
        <taxon>Ascomycota</taxon>
        <taxon>Pezizomycotina</taxon>
        <taxon>Lecanoromycetes</taxon>
        <taxon>OSLEUM clade</taxon>
        <taxon>Lecanoromycetidae</taxon>
        <taxon>Lecanorales</taxon>
        <taxon>Lecanorineae</taxon>
        <taxon>Parmeliaceae</taxon>
        <taxon>Letharia</taxon>
    </lineage>
</organism>